<dbReference type="WBParaSite" id="PSAMB.scaffold473size50062.g6089.t1">
    <property type="protein sequence ID" value="PSAMB.scaffold473size50062.g6089.t1"/>
    <property type="gene ID" value="PSAMB.scaffold473size50062.g6089"/>
</dbReference>
<dbReference type="PROSITE" id="PS50082">
    <property type="entry name" value="WD_REPEATS_2"/>
    <property type="match status" value="1"/>
</dbReference>
<evidence type="ECO:0000256" key="2">
    <source>
        <dbReference type="ARBA" id="ARBA00022776"/>
    </source>
</evidence>
<dbReference type="SMART" id="SM00320">
    <property type="entry name" value="WD40"/>
    <property type="match status" value="1"/>
</dbReference>
<dbReference type="Gene3D" id="2.130.10.10">
    <property type="entry name" value="YVTN repeat-like/Quinoprotein amine dehydrogenase"/>
    <property type="match status" value="1"/>
</dbReference>
<dbReference type="InterPro" id="IPR024977">
    <property type="entry name" value="Apc4-like_WD40_dom"/>
</dbReference>
<dbReference type="PANTHER" id="PTHR13260">
    <property type="entry name" value="ANAPHASE PROMOTING COMPLEX SUBUNIT 4 APC4"/>
    <property type="match status" value="1"/>
</dbReference>
<dbReference type="Pfam" id="PF12894">
    <property type="entry name" value="ANAPC4_WD40"/>
    <property type="match status" value="1"/>
</dbReference>
<dbReference type="InterPro" id="IPR001680">
    <property type="entry name" value="WD40_rpt"/>
</dbReference>
<dbReference type="GO" id="GO:0034399">
    <property type="term" value="C:nuclear periphery"/>
    <property type="evidence" value="ECO:0007669"/>
    <property type="project" value="TreeGrafter"/>
</dbReference>
<feature type="domain" description="Anaphase-promoting complex subunit 4-like WD40" evidence="6">
    <location>
        <begin position="21"/>
        <end position="109"/>
    </location>
</feature>
<dbReference type="InterPro" id="IPR015943">
    <property type="entry name" value="WD40/YVTN_repeat-like_dom_sf"/>
</dbReference>
<evidence type="ECO:0000313" key="8">
    <source>
        <dbReference type="WBParaSite" id="PSAMB.scaffold473size50062.g6089.t1"/>
    </source>
</evidence>
<dbReference type="GO" id="GO:0005680">
    <property type="term" value="C:anaphase-promoting complex"/>
    <property type="evidence" value="ECO:0007669"/>
    <property type="project" value="InterPro"/>
</dbReference>
<proteinExistence type="predicted"/>
<protein>
    <submittedName>
        <fullName evidence="8">Anaphase-promoting complex subunit 4-like WD40 domain-containing protein</fullName>
    </submittedName>
</protein>
<keyword evidence="7" id="KW-1185">Reference proteome</keyword>
<dbReference type="SUPFAM" id="SSF117289">
    <property type="entry name" value="Nucleoporin domain"/>
    <property type="match status" value="1"/>
</dbReference>
<reference evidence="8" key="1">
    <citation type="submission" date="2022-11" db="UniProtKB">
        <authorList>
            <consortium name="WormBaseParasite"/>
        </authorList>
    </citation>
    <scope>IDENTIFICATION</scope>
</reference>
<dbReference type="Proteomes" id="UP000887566">
    <property type="component" value="Unplaced"/>
</dbReference>
<keyword evidence="3" id="KW-0833">Ubl conjugation pathway</keyword>
<evidence type="ECO:0000256" key="4">
    <source>
        <dbReference type="ARBA" id="ARBA00023306"/>
    </source>
</evidence>
<sequence>MSVVAGLATERHAPWEVSHALWNPRMDLLALASVDGQVALERALVSVWKKTWQVALADQESASGRGANKSVEALAWSPDGRVLAVGTADGFVFLLDTETGEVRHSFRTNN</sequence>
<evidence type="ECO:0000256" key="5">
    <source>
        <dbReference type="PROSITE-ProRule" id="PRU00221"/>
    </source>
</evidence>
<keyword evidence="4" id="KW-0131">Cell cycle</keyword>
<feature type="repeat" description="WD" evidence="5">
    <location>
        <begin position="64"/>
        <end position="105"/>
    </location>
</feature>
<evidence type="ECO:0000313" key="7">
    <source>
        <dbReference type="Proteomes" id="UP000887566"/>
    </source>
</evidence>
<accession>A0A914WQ57</accession>
<evidence type="ECO:0000259" key="6">
    <source>
        <dbReference type="Pfam" id="PF12894"/>
    </source>
</evidence>
<evidence type="ECO:0000256" key="1">
    <source>
        <dbReference type="ARBA" id="ARBA00022618"/>
    </source>
</evidence>
<keyword evidence="2" id="KW-0498">Mitosis</keyword>
<evidence type="ECO:0000256" key="3">
    <source>
        <dbReference type="ARBA" id="ARBA00022786"/>
    </source>
</evidence>
<name>A0A914WQ57_9BILA</name>
<keyword evidence="1" id="KW-0132">Cell division</keyword>
<dbReference type="GO" id="GO:0070979">
    <property type="term" value="P:protein K11-linked ubiquitination"/>
    <property type="evidence" value="ECO:0007669"/>
    <property type="project" value="TreeGrafter"/>
</dbReference>
<organism evidence="7 8">
    <name type="scientific">Plectus sambesii</name>
    <dbReference type="NCBI Taxonomy" id="2011161"/>
    <lineage>
        <taxon>Eukaryota</taxon>
        <taxon>Metazoa</taxon>
        <taxon>Ecdysozoa</taxon>
        <taxon>Nematoda</taxon>
        <taxon>Chromadorea</taxon>
        <taxon>Plectida</taxon>
        <taxon>Plectina</taxon>
        <taxon>Plectoidea</taxon>
        <taxon>Plectidae</taxon>
        <taxon>Plectus</taxon>
    </lineage>
</organism>
<dbReference type="GO" id="GO:0031145">
    <property type="term" value="P:anaphase-promoting complex-dependent catabolic process"/>
    <property type="evidence" value="ECO:0007669"/>
    <property type="project" value="InterPro"/>
</dbReference>
<dbReference type="GO" id="GO:0051301">
    <property type="term" value="P:cell division"/>
    <property type="evidence" value="ECO:0007669"/>
    <property type="project" value="UniProtKB-KW"/>
</dbReference>
<dbReference type="AlphaFoldDB" id="A0A914WQ57"/>
<keyword evidence="5" id="KW-0853">WD repeat</keyword>
<dbReference type="PANTHER" id="PTHR13260:SF0">
    <property type="entry name" value="ANAPHASE-PROMOTING COMPLEX SUBUNIT 4"/>
    <property type="match status" value="1"/>
</dbReference>
<dbReference type="InterPro" id="IPR024789">
    <property type="entry name" value="APC4"/>
</dbReference>